<sequence>MDLTLSWFSRRIQPLKFNKRLICEYSGVDDQLWATKDNLPTYSLNKRIWTLVKLTWGQEVPEINKDMYIDNKCPPLNTLADDGFRDIFCIPTDAGKVEDDPEDEDKGEEQVPKKKTAPRATKRPHTKVSRFNPSDEASAKKAKTTAPSCPSTPISEVACRIRRRTSEKDHIRNFPTPLSSVRKDGSNATTKRTAPEEAQDKGLGEAEVTSADKAEATADDAINHKREIGEFFDQLLCKRKEQQALHYELHKNISLQCRVTLGQADQIHDAKERIVELEKMLAETQGASTSLATASSELENLRSTHKDLESKLKEAEEKRELAEKQLWEKNSDFLREKADLVEKRRKDIATLKRLQADVQTLRTYMRMA</sequence>
<protein>
    <submittedName>
        <fullName evidence="3">Uncharacterized protein</fullName>
    </submittedName>
</protein>
<accession>A0AAD8VS35</accession>
<keyword evidence="1" id="KW-0175">Coiled coil</keyword>
<evidence type="ECO:0000256" key="1">
    <source>
        <dbReference type="SAM" id="Coils"/>
    </source>
</evidence>
<reference evidence="3" key="1">
    <citation type="submission" date="2023-07" db="EMBL/GenBank/DDBJ databases">
        <title>A chromosome-level genome assembly of Lolium multiflorum.</title>
        <authorList>
            <person name="Chen Y."/>
            <person name="Copetti D."/>
            <person name="Kolliker R."/>
            <person name="Studer B."/>
        </authorList>
    </citation>
    <scope>NUCLEOTIDE SEQUENCE</scope>
    <source>
        <strain evidence="3">02402/16</strain>
        <tissue evidence="3">Leaf</tissue>
    </source>
</reference>
<gene>
    <name evidence="3" type="ORF">QYE76_021303</name>
</gene>
<evidence type="ECO:0000313" key="3">
    <source>
        <dbReference type="EMBL" id="KAK1615786.1"/>
    </source>
</evidence>
<proteinExistence type="predicted"/>
<feature type="region of interest" description="Disordered" evidence="2">
    <location>
        <begin position="95"/>
        <end position="214"/>
    </location>
</feature>
<feature type="compositionally biased region" description="Basic residues" evidence="2">
    <location>
        <begin position="113"/>
        <end position="128"/>
    </location>
</feature>
<organism evidence="3 4">
    <name type="scientific">Lolium multiflorum</name>
    <name type="common">Italian ryegrass</name>
    <name type="synonym">Lolium perenne subsp. multiflorum</name>
    <dbReference type="NCBI Taxonomy" id="4521"/>
    <lineage>
        <taxon>Eukaryota</taxon>
        <taxon>Viridiplantae</taxon>
        <taxon>Streptophyta</taxon>
        <taxon>Embryophyta</taxon>
        <taxon>Tracheophyta</taxon>
        <taxon>Spermatophyta</taxon>
        <taxon>Magnoliopsida</taxon>
        <taxon>Liliopsida</taxon>
        <taxon>Poales</taxon>
        <taxon>Poaceae</taxon>
        <taxon>BOP clade</taxon>
        <taxon>Pooideae</taxon>
        <taxon>Poodae</taxon>
        <taxon>Poeae</taxon>
        <taxon>Poeae Chloroplast Group 2 (Poeae type)</taxon>
        <taxon>Loliodinae</taxon>
        <taxon>Loliinae</taxon>
        <taxon>Lolium</taxon>
    </lineage>
</organism>
<dbReference type="AlphaFoldDB" id="A0AAD8VS35"/>
<dbReference type="Proteomes" id="UP001231189">
    <property type="component" value="Unassembled WGS sequence"/>
</dbReference>
<evidence type="ECO:0000256" key="2">
    <source>
        <dbReference type="SAM" id="MobiDB-lite"/>
    </source>
</evidence>
<comment type="caution">
    <text evidence="3">The sequence shown here is derived from an EMBL/GenBank/DDBJ whole genome shotgun (WGS) entry which is preliminary data.</text>
</comment>
<keyword evidence="4" id="KW-1185">Reference proteome</keyword>
<dbReference type="EMBL" id="JAUUTY010000006">
    <property type="protein sequence ID" value="KAK1615786.1"/>
    <property type="molecule type" value="Genomic_DNA"/>
</dbReference>
<name>A0AAD8VS35_LOLMU</name>
<evidence type="ECO:0000313" key="4">
    <source>
        <dbReference type="Proteomes" id="UP001231189"/>
    </source>
</evidence>
<feature type="coiled-coil region" evidence="1">
    <location>
        <begin position="267"/>
        <end position="332"/>
    </location>
</feature>
<feature type="compositionally biased region" description="Basic and acidic residues" evidence="2">
    <location>
        <begin position="193"/>
        <end position="214"/>
    </location>
</feature>